<comment type="similarity">
    <text evidence="2">Belongs to the NOP5/NOP56 family.</text>
</comment>
<evidence type="ECO:0000313" key="8">
    <source>
        <dbReference type="EMBL" id="AER35075.1"/>
    </source>
</evidence>
<evidence type="ECO:0000313" key="10">
    <source>
        <dbReference type="Proteomes" id="UP000076078"/>
    </source>
</evidence>
<dbReference type="AlphaFoldDB" id="G8FUG4"/>
<dbReference type="FunFam" id="1.10.287.4070:FF:000002">
    <property type="entry name" value="Nucleolar protein 56"/>
    <property type="match status" value="1"/>
</dbReference>
<feature type="region of interest" description="Disordered" evidence="6">
    <location>
        <begin position="439"/>
        <end position="627"/>
    </location>
</feature>
<evidence type="ECO:0000256" key="4">
    <source>
        <dbReference type="ARBA" id="ARBA00023242"/>
    </source>
</evidence>
<feature type="compositionally biased region" description="Basic and acidic residues" evidence="6">
    <location>
        <begin position="515"/>
        <end position="598"/>
    </location>
</feature>
<dbReference type="Gene3D" id="1.10.287.4070">
    <property type="match status" value="1"/>
</dbReference>
<dbReference type="InterPro" id="IPR042239">
    <property type="entry name" value="Nop_C"/>
</dbReference>
<dbReference type="GO" id="GO:0031428">
    <property type="term" value="C:box C/D methylation guide snoRNP complex"/>
    <property type="evidence" value="ECO:0007669"/>
    <property type="project" value="InterPro"/>
</dbReference>
<proteinExistence type="inferred from homology"/>
<dbReference type="SMART" id="SM00931">
    <property type="entry name" value="NOSIC"/>
    <property type="match status" value="1"/>
</dbReference>
<evidence type="ECO:0000256" key="2">
    <source>
        <dbReference type="ARBA" id="ARBA00009211"/>
    </source>
</evidence>
<dbReference type="GO" id="GO:0030515">
    <property type="term" value="F:snoRNA binding"/>
    <property type="evidence" value="ECO:0007669"/>
    <property type="project" value="InterPro"/>
</dbReference>
<keyword evidence="4" id="KW-0539">Nucleus</keyword>
<dbReference type="InterPro" id="IPR012974">
    <property type="entry name" value="NOP58/56_N"/>
</dbReference>
<keyword evidence="10" id="KW-1185">Reference proteome</keyword>
<feature type="compositionally biased region" description="Basic and acidic residues" evidence="6">
    <location>
        <begin position="463"/>
        <end position="486"/>
    </location>
</feature>
<evidence type="ECO:0000259" key="7">
    <source>
        <dbReference type="PROSITE" id="PS51358"/>
    </source>
</evidence>
<sequence length="627" mass="70654">MPALTHVLFETATGFNIFSVSGKESIAEFNESNQQSLEDFAKFSKICKKIANVPFTSAENALENINTISEGIVTELLQTFLKQNFPKSSGVILGVSDNKLAASIQQTLSIGCISDSQTAEIIRWIRYHINSFTKLKDSDQIKAQLGLGHSYSRSKVKFNVHKVDNMIIQSICLLDTLDKDLNTFYMRMREWYSWHFPELIKVLPAGPEQNIRFVKLAKFIQNKANLNSESLEEITEILGGDESLAKDVVQAAKTSMGGAISVVDLESLMHFADRVISLEEYHKKLSQYLAKKMNIIAPNVQALVGDRIGSRLIARAGSLTSLAKYPASTVQILGAEKALFRAIKSRGKTPKYGIIFNSGFISNAPKHKGRIARCLANKITIASRIDCFNENATSKFGAVLKQQVDDRIKFFNSGVAPKRNLDVMREVIAEVEKDFPMDDVEDDTSMKVDEKKSSKKSSSSKKRPLEEEPVEDKKSKKSSKKEDEKVVKKHKSEPVETVPEAMNVDEKKSSKKSSKKEEEPVEDKKSKKSSKKEEEPEEKKSKKSSKKEEEPEEKKSSKKAKKEEEEKPVEEKKSKKSSKKEEEPEEKKSKKSSKKSEEKEEEPEEKKSKKSSKKSEDKEDKKSKKSK</sequence>
<organism evidence="8">
    <name type="scientific">Tieghemostelium lacteum</name>
    <name type="common">Slime mold</name>
    <name type="synonym">Dictyostelium lacteum</name>
    <dbReference type="NCBI Taxonomy" id="361077"/>
    <lineage>
        <taxon>Eukaryota</taxon>
        <taxon>Amoebozoa</taxon>
        <taxon>Evosea</taxon>
        <taxon>Eumycetozoa</taxon>
        <taxon>Dictyostelia</taxon>
        <taxon>Dictyosteliales</taxon>
        <taxon>Raperosteliaceae</taxon>
        <taxon>Tieghemostelium</taxon>
    </lineage>
</organism>
<dbReference type="GO" id="GO:0032040">
    <property type="term" value="C:small-subunit processome"/>
    <property type="evidence" value="ECO:0007669"/>
    <property type="project" value="InterPro"/>
</dbReference>
<reference evidence="8" key="1">
    <citation type="submission" date="2011-05" db="EMBL/GenBank/DDBJ databases">
        <title>Phenotypic evolution in the social amoebas.</title>
        <authorList>
            <person name="Schaap P."/>
            <person name="Lawal H.M."/>
            <person name="Gloeckner G."/>
        </authorList>
    </citation>
    <scope>NUCLEOTIDE SEQUENCE</scope>
</reference>
<feature type="domain" description="Nop" evidence="7">
    <location>
        <begin position="296"/>
        <end position="413"/>
    </location>
</feature>
<dbReference type="InterPro" id="IPR045056">
    <property type="entry name" value="Nop56/Nop58"/>
</dbReference>
<accession>G8FUG4</accession>
<dbReference type="OrthoDB" id="6780543at2759"/>
<reference evidence="9 10" key="2">
    <citation type="submission" date="2015-12" db="EMBL/GenBank/DDBJ databases">
        <title>Dictyostelia acquired genes for synthesis and detection of signals that induce cell-type specialization by lateral gene transfer from prokaryotes.</title>
        <authorList>
            <person name="Gloeckner G."/>
            <person name="Schaap P."/>
        </authorList>
    </citation>
    <scope>NUCLEOTIDE SEQUENCE [LARGE SCALE GENOMIC DNA]</scope>
    <source>
        <strain evidence="9 10">TK</strain>
    </source>
</reference>
<dbReference type="PROSITE" id="PS51358">
    <property type="entry name" value="NOP"/>
    <property type="match status" value="1"/>
</dbReference>
<dbReference type="FunCoup" id="G8FUG4">
    <property type="interactions" value="873"/>
</dbReference>
<dbReference type="InterPro" id="IPR002687">
    <property type="entry name" value="Nop_dom"/>
</dbReference>
<evidence type="ECO:0000256" key="3">
    <source>
        <dbReference type="ARBA" id="ARBA00022517"/>
    </source>
</evidence>
<dbReference type="GO" id="GO:0042254">
    <property type="term" value="P:ribosome biogenesis"/>
    <property type="evidence" value="ECO:0007669"/>
    <property type="project" value="UniProtKB-KW"/>
</dbReference>
<dbReference type="EMBL" id="LODT01000001">
    <property type="protein sequence ID" value="KYR02975.1"/>
    <property type="molecule type" value="Genomic_DNA"/>
</dbReference>
<evidence type="ECO:0000256" key="5">
    <source>
        <dbReference type="ARBA" id="ARBA00040742"/>
    </source>
</evidence>
<feature type="compositionally biased region" description="Basic residues" evidence="6">
    <location>
        <begin position="453"/>
        <end position="462"/>
    </location>
</feature>
<evidence type="ECO:0000256" key="1">
    <source>
        <dbReference type="ARBA" id="ARBA00004604"/>
    </source>
</evidence>
<evidence type="ECO:0000256" key="6">
    <source>
        <dbReference type="SAM" id="MobiDB-lite"/>
    </source>
</evidence>
<dbReference type="InterPro" id="IPR036070">
    <property type="entry name" value="Nop_dom_sf"/>
</dbReference>
<dbReference type="STRING" id="361077.G8FUG4"/>
<protein>
    <recommendedName>
        <fullName evidence="5">Nucleolar protein 56</fullName>
    </recommendedName>
</protein>
<feature type="compositionally biased region" description="Basic and acidic residues" evidence="6">
    <location>
        <begin position="613"/>
        <end position="627"/>
    </location>
</feature>
<dbReference type="EMBL" id="JN048922">
    <property type="protein sequence ID" value="AER35075.1"/>
    <property type="molecule type" value="Genomic_DNA"/>
</dbReference>
<dbReference type="SUPFAM" id="SSF89124">
    <property type="entry name" value="Nop domain"/>
    <property type="match status" value="1"/>
</dbReference>
<dbReference type="PANTHER" id="PTHR10894:SF0">
    <property type="entry name" value="NUCLEOLAR PROTEIN 56"/>
    <property type="match status" value="1"/>
</dbReference>
<dbReference type="PANTHER" id="PTHR10894">
    <property type="entry name" value="NUCLEOLAR PROTEIN 5 NUCLEOLAR PROTEIN NOP5 NOP58"/>
    <property type="match status" value="1"/>
</dbReference>
<gene>
    <name evidence="9" type="ORF">DLAC_00459</name>
</gene>
<name>G8FUG4_TIELA</name>
<comment type="subcellular location">
    <subcellularLocation>
        <location evidence="1">Nucleus</location>
        <location evidence="1">Nucleolus</location>
    </subcellularLocation>
</comment>
<dbReference type="Pfam" id="PF01798">
    <property type="entry name" value="Nop"/>
    <property type="match status" value="1"/>
</dbReference>
<dbReference type="OMA" id="PDNYMFA"/>
<dbReference type="InterPro" id="IPR012976">
    <property type="entry name" value="NOSIC"/>
</dbReference>
<keyword evidence="3" id="KW-0690">Ribosome biogenesis</keyword>
<evidence type="ECO:0000313" key="9">
    <source>
        <dbReference type="EMBL" id="KYR02975.1"/>
    </source>
</evidence>
<dbReference type="Pfam" id="PF08156">
    <property type="entry name" value="NOP5NT"/>
    <property type="match status" value="1"/>
</dbReference>
<dbReference type="Gene3D" id="1.10.246.90">
    <property type="entry name" value="Nop domain"/>
    <property type="match status" value="1"/>
</dbReference>
<dbReference type="FunFam" id="1.10.246.90:FF:000001">
    <property type="entry name" value="Nucleolar protein 56"/>
    <property type="match status" value="1"/>
</dbReference>
<dbReference type="Proteomes" id="UP000076078">
    <property type="component" value="Unassembled WGS sequence"/>
</dbReference>